<dbReference type="EMBL" id="JGYD01000011">
    <property type="protein sequence ID" value="KSV18317.1"/>
    <property type="molecule type" value="Genomic_DNA"/>
</dbReference>
<dbReference type="OrthoDB" id="165289at2"/>
<dbReference type="AlphaFoldDB" id="A0A0V8M3G5"/>
<proteinExistence type="predicted"/>
<name>A0A0V8M3G5_9CHLR</name>
<dbReference type="PANTHER" id="PTHR35336:SF5">
    <property type="entry name" value="ADENOSYLCOBINAMIDE AMIDOHYDROLASE"/>
    <property type="match status" value="1"/>
</dbReference>
<dbReference type="InterPro" id="IPR052209">
    <property type="entry name" value="CbiZ"/>
</dbReference>
<reference evidence="1 2" key="1">
    <citation type="journal article" date="2015" name="Sci. Rep.">
        <title>A comparative genomics and reductive dehalogenase gene transcription study of two chloroethene-respiring bacteria, Dehalococcoides mccartyi strains MB and 11a.</title>
        <authorList>
            <person name="Low A."/>
            <person name="Shen Z."/>
            <person name="Cheng D."/>
            <person name="Rogers M.J."/>
            <person name="Lee P.K."/>
            <person name="He J."/>
        </authorList>
    </citation>
    <scope>NUCLEOTIDE SEQUENCE [LARGE SCALE GENOMIC DNA]</scope>
    <source>
        <strain evidence="1 2">MB</strain>
    </source>
</reference>
<dbReference type="Proteomes" id="UP000053577">
    <property type="component" value="Unassembled WGS sequence"/>
</dbReference>
<comment type="caution">
    <text evidence="1">The sequence shown here is derived from an EMBL/GenBank/DDBJ whole genome shotgun (WGS) entry which is preliminary data.</text>
</comment>
<dbReference type="PANTHER" id="PTHR35336">
    <property type="entry name" value="ADENOSYLCOBINAMIDE AMIDOHYDROLASE"/>
    <property type="match status" value="1"/>
</dbReference>
<dbReference type="Pfam" id="PF01955">
    <property type="entry name" value="CbiZ"/>
    <property type="match status" value="1"/>
</dbReference>
<gene>
    <name evidence="1" type="ORF">DA01_02515</name>
</gene>
<dbReference type="PATRIC" id="fig|61435.5.peg.509"/>
<evidence type="ECO:0000313" key="1">
    <source>
        <dbReference type="EMBL" id="KSV18317.1"/>
    </source>
</evidence>
<organism evidence="1 2">
    <name type="scientific">Dehalococcoides mccartyi</name>
    <dbReference type="NCBI Taxonomy" id="61435"/>
    <lineage>
        <taxon>Bacteria</taxon>
        <taxon>Bacillati</taxon>
        <taxon>Chloroflexota</taxon>
        <taxon>Dehalococcoidia</taxon>
        <taxon>Dehalococcoidales</taxon>
        <taxon>Dehalococcoidaceae</taxon>
        <taxon>Dehalococcoides</taxon>
    </lineage>
</organism>
<sequence length="268" mass="29111">MQLKNTGYSPVTLEREVCSLPGIKAEVLSTRVWGAPANLLAVFFDENHAALSGTDGYGSIRLVCNCYLPKDLCDYLHFNHKDYDDYLKDLKQEMASFYSLETQEIFMLSTGVSMDEVCYTLESVDKLWVCAWVTAGFKHNAMRIGVDKGAGLEVEGECQPCGTINIITATNARLDSAALASSFVTVTEAKVVALQDLNIHSSFNPALQATGTGTDQIVAVSGRDFGCRYVGGHTRLGEMTARAVTSACRKALSIQLAKDPNYHSGGKK</sequence>
<dbReference type="RefSeq" id="WP_058292268.1">
    <property type="nucleotide sequence ID" value="NZ_JGYD01000011.1"/>
</dbReference>
<dbReference type="InterPro" id="IPR002808">
    <property type="entry name" value="AdoCbi_amidolase"/>
</dbReference>
<protein>
    <submittedName>
        <fullName evidence="1">Cobalamin biosynthesis protein CbiZ</fullName>
    </submittedName>
</protein>
<evidence type="ECO:0000313" key="2">
    <source>
        <dbReference type="Proteomes" id="UP000053577"/>
    </source>
</evidence>
<accession>A0A0V8M3G5</accession>